<dbReference type="InterPro" id="IPR011600">
    <property type="entry name" value="Pept_C14_caspase"/>
</dbReference>
<feature type="chain" id="PRO_5019144321" evidence="2">
    <location>
        <begin position="33"/>
        <end position="633"/>
    </location>
</feature>
<dbReference type="PANTHER" id="PTHR22576">
    <property type="entry name" value="MUCOSA ASSOCIATED LYMPHOID TISSUE LYMPHOMA TRANSLOCATION PROTEIN 1/PARACASPASE"/>
    <property type="match status" value="1"/>
</dbReference>
<dbReference type="InterPro" id="IPR042095">
    <property type="entry name" value="SUMF_sf"/>
</dbReference>
<name>A0A450TVI8_9GAMM</name>
<dbReference type="Gene3D" id="3.90.1580.10">
    <property type="entry name" value="paralog of FGE (formylglycine-generating enzyme)"/>
    <property type="match status" value="1"/>
</dbReference>
<dbReference type="PROSITE" id="PS00018">
    <property type="entry name" value="EF_HAND_1"/>
    <property type="match status" value="1"/>
</dbReference>
<evidence type="ECO:0000256" key="2">
    <source>
        <dbReference type="SAM" id="SignalP"/>
    </source>
</evidence>
<dbReference type="EMBL" id="CAADFE010000041">
    <property type="protein sequence ID" value="VFJ72975.1"/>
    <property type="molecule type" value="Genomic_DNA"/>
</dbReference>
<dbReference type="InterPro" id="IPR029030">
    <property type="entry name" value="Caspase-like_dom_sf"/>
</dbReference>
<dbReference type="InterPro" id="IPR005532">
    <property type="entry name" value="SUMF_dom"/>
</dbReference>
<dbReference type="SUPFAM" id="SSF52129">
    <property type="entry name" value="Caspase-like"/>
    <property type="match status" value="1"/>
</dbReference>
<organism evidence="5">
    <name type="scientific">Candidatus Kentrum sp. FW</name>
    <dbReference type="NCBI Taxonomy" id="2126338"/>
    <lineage>
        <taxon>Bacteria</taxon>
        <taxon>Pseudomonadati</taxon>
        <taxon>Pseudomonadota</taxon>
        <taxon>Gammaproteobacteria</taxon>
        <taxon>Candidatus Kentrum</taxon>
    </lineage>
</organism>
<dbReference type="GO" id="GO:0004197">
    <property type="term" value="F:cysteine-type endopeptidase activity"/>
    <property type="evidence" value="ECO:0007669"/>
    <property type="project" value="InterPro"/>
</dbReference>
<dbReference type="GO" id="GO:0006508">
    <property type="term" value="P:proteolysis"/>
    <property type="evidence" value="ECO:0007669"/>
    <property type="project" value="InterPro"/>
</dbReference>
<dbReference type="InterPro" id="IPR052039">
    <property type="entry name" value="Caspase-related_regulators"/>
</dbReference>
<gene>
    <name evidence="5" type="ORF">BECKFW1821C_GA0114237_104130</name>
</gene>
<evidence type="ECO:0000259" key="3">
    <source>
        <dbReference type="Pfam" id="PF00656"/>
    </source>
</evidence>
<dbReference type="SUPFAM" id="SSF56436">
    <property type="entry name" value="C-type lectin-like"/>
    <property type="match status" value="1"/>
</dbReference>
<dbReference type="Gene3D" id="3.40.50.1460">
    <property type="match status" value="1"/>
</dbReference>
<dbReference type="Pfam" id="PF00656">
    <property type="entry name" value="Peptidase_C14"/>
    <property type="match status" value="1"/>
</dbReference>
<dbReference type="Pfam" id="PF03781">
    <property type="entry name" value="FGE-sulfatase"/>
    <property type="match status" value="1"/>
</dbReference>
<dbReference type="AlphaFoldDB" id="A0A450TVI8"/>
<reference evidence="5" key="1">
    <citation type="submission" date="2019-02" db="EMBL/GenBank/DDBJ databases">
        <authorList>
            <person name="Gruber-Vodicka R. H."/>
            <person name="Seah K. B. B."/>
        </authorList>
    </citation>
    <scope>NUCLEOTIDE SEQUENCE</scope>
    <source>
        <strain evidence="5">BECK_BZ131</strain>
    </source>
</reference>
<evidence type="ECO:0000313" key="5">
    <source>
        <dbReference type="EMBL" id="VFJ72975.1"/>
    </source>
</evidence>
<protein>
    <submittedName>
        <fullName evidence="5">Sulfatase-modifying factor enzyme 1</fullName>
    </submittedName>
</protein>
<feature type="domain" description="Peptidase C14 caspase" evidence="3">
    <location>
        <begin position="57"/>
        <end position="199"/>
    </location>
</feature>
<dbReference type="PANTHER" id="PTHR22576:SF37">
    <property type="entry name" value="MUCOSA-ASSOCIATED LYMPHOID TISSUE LYMPHOMA TRANSLOCATION PROTEIN 1"/>
    <property type="match status" value="1"/>
</dbReference>
<evidence type="ECO:0000256" key="1">
    <source>
        <dbReference type="SAM" id="MobiDB-lite"/>
    </source>
</evidence>
<evidence type="ECO:0000259" key="4">
    <source>
        <dbReference type="Pfam" id="PF03781"/>
    </source>
</evidence>
<proteinExistence type="predicted"/>
<dbReference type="InterPro" id="IPR018247">
    <property type="entry name" value="EF_Hand_1_Ca_BS"/>
</dbReference>
<keyword evidence="2" id="KW-0732">Signal</keyword>
<sequence length="633" mass="69354">MIGTLPTIRSGMRCLLAGLGIFLCLSATLAIAADSGDSRGVVRTRDGQELLRYGASYALLIGVSDYKRHSGWKDLDSIPGELDRVAKALKSVGFQKVVRVDNPDDEQLHGAFEKFKDDYGFHESNRLLFFFAGHGYTDEDGAGYLVPADAPNPRKDRPGFFRKALAMSQILAWARQIKARHALFLFDSCFSGSVFRERSLPEEPPHITKLTARRVRQFITAGSANEPVPARSTFAPVFSDAVAHGKGDLNGDGYVTGMELGVHLEAEVPKYVSQTPQFGKIDEYDLAQGDFVFVLGSGEPRPKAVMAQKKVEKANPSASPDMELAFWNAIEQSKDPDDYRAYLGQFPNGVFAGLARNRIGKLAASKPSVGWGEPARANPNTGKPIRATPNTGEPANHSTGKPANHSTGVSEDGYVGVRPSPQPTKPEIITHAMTVRPEPADARIRILNIKPRYRPGIELAPGRYHVEVSRAGYQKARQWVKVREDMTLSIALQKLAIGKAGDKWTDPITGMEFMWVPGGCFRMGSGDSNWGDEKPVHRVCVKGFWLGRTEVTQRQWRAVMGTNPSLFKGGMGSGLSFFLFKLSCGKSATASDYTIREPVKSSGQMIRQGRWERPDPFCAFSTGKSSLSSIQHG</sequence>
<dbReference type="InterPro" id="IPR016187">
    <property type="entry name" value="CTDL_fold"/>
</dbReference>
<feature type="region of interest" description="Disordered" evidence="1">
    <location>
        <begin position="366"/>
        <end position="426"/>
    </location>
</feature>
<feature type="signal peptide" evidence="2">
    <location>
        <begin position="1"/>
        <end position="32"/>
    </location>
</feature>
<feature type="domain" description="Sulfatase-modifying factor enzyme-like" evidence="4">
    <location>
        <begin position="512"/>
        <end position="562"/>
    </location>
</feature>
<feature type="compositionally biased region" description="Polar residues" evidence="1">
    <location>
        <begin position="388"/>
        <end position="409"/>
    </location>
</feature>
<accession>A0A450TVI8</accession>